<sequence>MGRNNEGDDVFSLKGNIPKDTSHMTCPDGWLALKSTADGDIAMDRSLALALKLNTSLGYLNSDIVASGWYLPYKSNL</sequence>
<reference evidence="1 2" key="1">
    <citation type="submission" date="2024-03" db="EMBL/GenBank/DDBJ databases">
        <authorList>
            <person name="Gkanogiannis A."/>
            <person name="Becerra Lopez-Lavalle L."/>
        </authorList>
    </citation>
    <scope>NUCLEOTIDE SEQUENCE [LARGE SCALE GENOMIC DNA]</scope>
</reference>
<organism evidence="1 2">
    <name type="scientific">Citrullus colocynthis</name>
    <name type="common">colocynth</name>
    <dbReference type="NCBI Taxonomy" id="252529"/>
    <lineage>
        <taxon>Eukaryota</taxon>
        <taxon>Viridiplantae</taxon>
        <taxon>Streptophyta</taxon>
        <taxon>Embryophyta</taxon>
        <taxon>Tracheophyta</taxon>
        <taxon>Spermatophyta</taxon>
        <taxon>Magnoliopsida</taxon>
        <taxon>eudicotyledons</taxon>
        <taxon>Gunneridae</taxon>
        <taxon>Pentapetalae</taxon>
        <taxon>rosids</taxon>
        <taxon>fabids</taxon>
        <taxon>Cucurbitales</taxon>
        <taxon>Cucurbitaceae</taxon>
        <taxon>Benincaseae</taxon>
        <taxon>Citrullus</taxon>
    </lineage>
</organism>
<evidence type="ECO:0000313" key="1">
    <source>
        <dbReference type="EMBL" id="CAK9314293.1"/>
    </source>
</evidence>
<dbReference type="Proteomes" id="UP001642487">
    <property type="component" value="Chromosome 2"/>
</dbReference>
<evidence type="ECO:0000313" key="2">
    <source>
        <dbReference type="Proteomes" id="UP001642487"/>
    </source>
</evidence>
<keyword evidence="2" id="KW-1185">Reference proteome</keyword>
<proteinExistence type="predicted"/>
<accession>A0ABP0Y1I5</accession>
<gene>
    <name evidence="1" type="ORF">CITCOLO1_LOCUS6040</name>
</gene>
<dbReference type="EMBL" id="OZ021736">
    <property type="protein sequence ID" value="CAK9314293.1"/>
    <property type="molecule type" value="Genomic_DNA"/>
</dbReference>
<name>A0ABP0Y1I5_9ROSI</name>
<protein>
    <submittedName>
        <fullName evidence="1">Uncharacterized protein</fullName>
    </submittedName>
</protein>